<dbReference type="AlphaFoldDB" id="B9XH80"/>
<evidence type="ECO:0000313" key="1">
    <source>
        <dbReference type="EMBL" id="EEF60715.1"/>
    </source>
</evidence>
<accession>B9XH80</accession>
<reference evidence="1 2" key="1">
    <citation type="journal article" date="2011" name="J. Bacteriol.">
        <title>Genome sequence of 'Pedosphaera parvula' Ellin514, an aerobic Verrucomicrobial isolate from pasture soil.</title>
        <authorList>
            <person name="Kant R."/>
            <person name="van Passel M.W."/>
            <person name="Sangwan P."/>
            <person name="Palva A."/>
            <person name="Lucas S."/>
            <person name="Copeland A."/>
            <person name="Lapidus A."/>
            <person name="Glavina Del Rio T."/>
            <person name="Dalin E."/>
            <person name="Tice H."/>
            <person name="Bruce D."/>
            <person name="Goodwin L."/>
            <person name="Pitluck S."/>
            <person name="Chertkov O."/>
            <person name="Larimer F.W."/>
            <person name="Land M.L."/>
            <person name="Hauser L."/>
            <person name="Brettin T.S."/>
            <person name="Detter J.C."/>
            <person name="Han S."/>
            <person name="de Vos W.M."/>
            <person name="Janssen P.H."/>
            <person name="Smidt H."/>
        </authorList>
    </citation>
    <scope>NUCLEOTIDE SEQUENCE [LARGE SCALE GENOMIC DNA]</scope>
    <source>
        <strain evidence="1 2">Ellin514</strain>
    </source>
</reference>
<dbReference type="Proteomes" id="UP000003688">
    <property type="component" value="Unassembled WGS sequence"/>
</dbReference>
<dbReference type="STRING" id="320771.Cflav_PD3573"/>
<protein>
    <submittedName>
        <fullName evidence="1">Uncharacterized protein</fullName>
    </submittedName>
</protein>
<proteinExistence type="predicted"/>
<gene>
    <name evidence="1" type="ORF">Cflav_PD3573</name>
</gene>
<keyword evidence="2" id="KW-1185">Reference proteome</keyword>
<organism evidence="1 2">
    <name type="scientific">Pedosphaera parvula (strain Ellin514)</name>
    <dbReference type="NCBI Taxonomy" id="320771"/>
    <lineage>
        <taxon>Bacteria</taxon>
        <taxon>Pseudomonadati</taxon>
        <taxon>Verrucomicrobiota</taxon>
        <taxon>Pedosphaerae</taxon>
        <taxon>Pedosphaerales</taxon>
        <taxon>Pedosphaeraceae</taxon>
        <taxon>Pedosphaera</taxon>
    </lineage>
</organism>
<dbReference type="EMBL" id="ABOX02000014">
    <property type="protein sequence ID" value="EEF60715.1"/>
    <property type="molecule type" value="Genomic_DNA"/>
</dbReference>
<sequence length="72" mass="7387">MEAWVAYANGGIGGIDVAGHVSAAPTGLVRPTHDAGAGEWSLGFKAGANNCDNSNIMIKQSKIVIDMGWSLS</sequence>
<name>B9XH80_PEDPL</name>
<evidence type="ECO:0000313" key="2">
    <source>
        <dbReference type="Proteomes" id="UP000003688"/>
    </source>
</evidence>
<comment type="caution">
    <text evidence="1">The sequence shown here is derived from an EMBL/GenBank/DDBJ whole genome shotgun (WGS) entry which is preliminary data.</text>
</comment>